<feature type="transmembrane region" description="Helical" evidence="1">
    <location>
        <begin position="125"/>
        <end position="145"/>
    </location>
</feature>
<evidence type="ECO:0008006" key="4">
    <source>
        <dbReference type="Google" id="ProtNLM"/>
    </source>
</evidence>
<feature type="transmembrane region" description="Helical" evidence="1">
    <location>
        <begin position="317"/>
        <end position="335"/>
    </location>
</feature>
<dbReference type="AlphaFoldDB" id="A0AAJ5SS30"/>
<dbReference type="Proteomes" id="UP001209279">
    <property type="component" value="Chromosome"/>
</dbReference>
<organism evidence="2 3">
    <name type="scientific">Pseudomonas soli</name>
    <dbReference type="NCBI Taxonomy" id="1306993"/>
    <lineage>
        <taxon>Bacteria</taxon>
        <taxon>Pseudomonadati</taxon>
        <taxon>Pseudomonadota</taxon>
        <taxon>Gammaproteobacteria</taxon>
        <taxon>Pseudomonadales</taxon>
        <taxon>Pseudomonadaceae</taxon>
        <taxon>Pseudomonas</taxon>
    </lineage>
</organism>
<feature type="transmembrane region" description="Helical" evidence="1">
    <location>
        <begin position="191"/>
        <end position="210"/>
    </location>
</feature>
<keyword evidence="1" id="KW-0472">Membrane</keyword>
<gene>
    <name evidence="2" type="ORF">K7K07_19910</name>
</gene>
<accession>A0AAJ5SS30</accession>
<feature type="transmembrane region" description="Helical" evidence="1">
    <location>
        <begin position="276"/>
        <end position="297"/>
    </location>
</feature>
<evidence type="ECO:0000256" key="1">
    <source>
        <dbReference type="SAM" id="Phobius"/>
    </source>
</evidence>
<feature type="transmembrane region" description="Helical" evidence="1">
    <location>
        <begin position="342"/>
        <end position="372"/>
    </location>
</feature>
<sequence length="377" mass="41816">MFKQFIRISSNGALPFGVFLFFAYMLAKAPLLLLGQRDLDGVTLFGMSVILLVLMLSAVVWLVIYRKVHASFFLITFNLLFFLNLSLGEFNSFGFFKYVSLSLFISLTALVFCLLPRRHSLAESLLVFAGLLAVYGAGAVFWGVIKGVQFSLREATIGINGPIVFGQLMIIASAIFFLYGNRRLVLGGGSALLSLVSYSKGPLLAGLFVLFLKRKIFFVLLLALAIGVAFILPSQFFDNRFFYFIESVYQSVTSSDADVLLSGSNYGSVGSRLEQYVLAVGLLSDYPFGIGVGQWGLYSEHQYPHNYIVEVLVEQGLLLGGASLLMMLLFATQAVDRNLRYLVVMFFLFSMFSGSVIDNRGIYFVVLLGLLYRSDDK</sequence>
<dbReference type="RefSeq" id="WP_110604960.1">
    <property type="nucleotide sequence ID" value="NZ_CATKPM010000006.1"/>
</dbReference>
<feature type="transmembrane region" description="Helical" evidence="1">
    <location>
        <begin position="12"/>
        <end position="35"/>
    </location>
</feature>
<evidence type="ECO:0000313" key="3">
    <source>
        <dbReference type="Proteomes" id="UP001209279"/>
    </source>
</evidence>
<reference evidence="2" key="1">
    <citation type="submission" date="2021-08" db="EMBL/GenBank/DDBJ databases">
        <authorList>
            <person name="Yaryura P.M."/>
            <person name="Bianco M.I."/>
            <person name="Morais C."/>
            <person name="Setubal J.C."/>
        </authorList>
    </citation>
    <scope>NUCLEOTIDE SEQUENCE</scope>
    <source>
        <strain evidence="2">AP1</strain>
    </source>
</reference>
<name>A0AAJ5SS30_9PSED</name>
<evidence type="ECO:0000313" key="2">
    <source>
        <dbReference type="EMBL" id="UXZ44317.1"/>
    </source>
</evidence>
<feature type="transmembrane region" description="Helical" evidence="1">
    <location>
        <begin position="157"/>
        <end position="179"/>
    </location>
</feature>
<feature type="transmembrane region" description="Helical" evidence="1">
    <location>
        <begin position="41"/>
        <end position="63"/>
    </location>
</feature>
<keyword evidence="1" id="KW-1133">Transmembrane helix</keyword>
<dbReference type="EMBL" id="CP083803">
    <property type="protein sequence ID" value="UXZ44317.1"/>
    <property type="molecule type" value="Genomic_DNA"/>
</dbReference>
<feature type="transmembrane region" description="Helical" evidence="1">
    <location>
        <begin position="93"/>
        <end position="113"/>
    </location>
</feature>
<keyword evidence="1" id="KW-0812">Transmembrane</keyword>
<feature type="transmembrane region" description="Helical" evidence="1">
    <location>
        <begin position="70"/>
        <end position="87"/>
    </location>
</feature>
<protein>
    <recommendedName>
        <fullName evidence="4">O-antigen ligase</fullName>
    </recommendedName>
</protein>
<feature type="transmembrane region" description="Helical" evidence="1">
    <location>
        <begin position="216"/>
        <end position="237"/>
    </location>
</feature>
<proteinExistence type="predicted"/>